<evidence type="ECO:0000313" key="2">
    <source>
        <dbReference type="EMBL" id="RPF20795.1"/>
    </source>
</evidence>
<reference evidence="2 3" key="1">
    <citation type="submission" date="2018-11" db="EMBL/GenBank/DDBJ databases">
        <title>Sequencing the genomes of 1000 actinobacteria strains.</title>
        <authorList>
            <person name="Klenk H.-P."/>
        </authorList>
    </citation>
    <scope>NUCLEOTIDE SEQUENCE [LARGE SCALE GENOMIC DNA]</scope>
    <source>
        <strain evidence="2 3">DSM 15700</strain>
    </source>
</reference>
<dbReference type="Pfam" id="PF18934">
    <property type="entry name" value="DUF5682"/>
    <property type="match status" value="1"/>
</dbReference>
<dbReference type="AlphaFoldDB" id="A0A3N4ZIS9"/>
<evidence type="ECO:0000256" key="1">
    <source>
        <dbReference type="SAM" id="MobiDB-lite"/>
    </source>
</evidence>
<dbReference type="OrthoDB" id="9768066at2"/>
<dbReference type="EMBL" id="RKQZ01000001">
    <property type="protein sequence ID" value="RPF20795.1"/>
    <property type="molecule type" value="Genomic_DNA"/>
</dbReference>
<organism evidence="2 3">
    <name type="scientific">Myceligenerans xiligouense</name>
    <dbReference type="NCBI Taxonomy" id="253184"/>
    <lineage>
        <taxon>Bacteria</taxon>
        <taxon>Bacillati</taxon>
        <taxon>Actinomycetota</taxon>
        <taxon>Actinomycetes</taxon>
        <taxon>Micrococcales</taxon>
        <taxon>Promicromonosporaceae</taxon>
        <taxon>Myceligenerans</taxon>
    </lineage>
</organism>
<name>A0A3N4ZIS9_9MICO</name>
<proteinExistence type="predicted"/>
<sequence length="906" mass="95200">MSTGNHGLREAWQLAPDRLRRAAAAVEALREQGVYLAPVRHHSPACAVAVRRAIEELRPAVVLIEGPEEYTRLLPELLHEETRPPVALLSLPEGQGASGGASFYPLASFSPEWEALRAGREAGADVRFCDRPAAERERPAGPATAVVPEGGTSAEPAGPGGGRDPGSAVGPRTAPEQDPFARTLMSERYLAHSRSVAALARRLGCRDHDELWDHLFESRPPAGLADWRTTFDDVFAWAALSRLDYEDEVLAADGSLDREAWMSGRTAEAAGLPVGTAPRDGEAPSGPVLVVTGAFHTPAIAEALAGLPEGAPVRHRWPDGGYGPQATGDAWLIRYDHERLDGLRGYGAGMPSPGFYERLHATHLRDDAPGGHPDEDAGRGGPGIATEVLVDVARAAAERGHQVSTPQVAAAAVAATRLADLRMRPFPGRTDVLDAITSCFVTDDGGIGPERPLGLAIAEVFGGREVGRVPAGGAVPPLVRDARERVAAVGLDIGTTLPRTARLDARRTPGHRARRQVLAVLDLLDCGFGRQISGPDHVAGRGLGMIGEEWEYCWTPVVEARLVEMSHLGATVDAAAVTLLRQAEERLRAEGAPAAADGVATLVARAAVVGLTEHLPRLVSLLARTLDTDRDLGSVVSGARRLLGLWRSRVELGLAPDTGAPDGTGGAAAPGGTPAGDLLDLVAQALATAAYLVPDAGRAGPDDEEAAVVSVLELRALVRDAQRAWADDGAAPAGQDPASAVARELARLRDDERAAPAVRGALLAVGSVDGDVPDDVLVDHVRGALRPGADPALAVRFLGGVLRAAPDLLLHTPELFDAVDGAIRDLTPDAFLAVLPDLRRGFTWLRPTETHRLAERVAERTGSRASDVGVRVLIDENDLAAGIAVERELAAVLARDGLAHWSGGHT</sequence>
<comment type="caution">
    <text evidence="2">The sequence shown here is derived from an EMBL/GenBank/DDBJ whole genome shotgun (WGS) entry which is preliminary data.</text>
</comment>
<evidence type="ECO:0000313" key="3">
    <source>
        <dbReference type="Proteomes" id="UP000280501"/>
    </source>
</evidence>
<gene>
    <name evidence="2" type="ORF">EDD34_1402</name>
</gene>
<protein>
    <submittedName>
        <fullName evidence="2">Uncharacterized protein</fullName>
    </submittedName>
</protein>
<dbReference type="Proteomes" id="UP000280501">
    <property type="component" value="Unassembled WGS sequence"/>
</dbReference>
<keyword evidence="3" id="KW-1185">Reference proteome</keyword>
<feature type="region of interest" description="Disordered" evidence="1">
    <location>
        <begin position="132"/>
        <end position="177"/>
    </location>
</feature>
<accession>A0A3N4ZIS9</accession>
<dbReference type="InterPro" id="IPR043737">
    <property type="entry name" value="DUF5682"/>
</dbReference>
<dbReference type="RefSeq" id="WP_123813914.1">
    <property type="nucleotide sequence ID" value="NZ_RKQZ01000001.1"/>
</dbReference>